<dbReference type="AlphaFoldDB" id="A0A9D3QD45"/>
<feature type="region of interest" description="Disordered" evidence="1">
    <location>
        <begin position="47"/>
        <end position="68"/>
    </location>
</feature>
<name>A0A9D3QD45_MEGAT</name>
<comment type="caution">
    <text evidence="2">The sequence shown here is derived from an EMBL/GenBank/DDBJ whole genome shotgun (WGS) entry which is preliminary data.</text>
</comment>
<gene>
    <name evidence="2" type="ORF">MATL_G00054520</name>
</gene>
<organism evidence="2 3">
    <name type="scientific">Megalops atlanticus</name>
    <name type="common">Tarpon</name>
    <name type="synonym">Clupea gigantea</name>
    <dbReference type="NCBI Taxonomy" id="7932"/>
    <lineage>
        <taxon>Eukaryota</taxon>
        <taxon>Metazoa</taxon>
        <taxon>Chordata</taxon>
        <taxon>Craniata</taxon>
        <taxon>Vertebrata</taxon>
        <taxon>Euteleostomi</taxon>
        <taxon>Actinopterygii</taxon>
        <taxon>Neopterygii</taxon>
        <taxon>Teleostei</taxon>
        <taxon>Elopiformes</taxon>
        <taxon>Megalopidae</taxon>
        <taxon>Megalops</taxon>
    </lineage>
</organism>
<evidence type="ECO:0000313" key="3">
    <source>
        <dbReference type="Proteomes" id="UP001046870"/>
    </source>
</evidence>
<evidence type="ECO:0000256" key="1">
    <source>
        <dbReference type="SAM" id="MobiDB-lite"/>
    </source>
</evidence>
<proteinExistence type="predicted"/>
<dbReference type="EMBL" id="JAFDVH010000003">
    <property type="protein sequence ID" value="KAG7484879.1"/>
    <property type="molecule type" value="Genomic_DNA"/>
</dbReference>
<dbReference type="Proteomes" id="UP001046870">
    <property type="component" value="Chromosome 3"/>
</dbReference>
<sequence>MASRRQQTEARWELVRWYVREGKFKMEERTLSAFQWLYSPYQHRIANRTDPQSPDRIDKSTISALKAR</sequence>
<protein>
    <submittedName>
        <fullName evidence="2">Uncharacterized protein</fullName>
    </submittedName>
</protein>
<evidence type="ECO:0000313" key="2">
    <source>
        <dbReference type="EMBL" id="KAG7484879.1"/>
    </source>
</evidence>
<dbReference type="OrthoDB" id="9923009at2759"/>
<keyword evidence="3" id="KW-1185">Reference proteome</keyword>
<accession>A0A9D3QD45</accession>
<reference evidence="2" key="1">
    <citation type="submission" date="2021-01" db="EMBL/GenBank/DDBJ databases">
        <authorList>
            <person name="Zahm M."/>
            <person name="Roques C."/>
            <person name="Cabau C."/>
            <person name="Klopp C."/>
            <person name="Donnadieu C."/>
            <person name="Jouanno E."/>
            <person name="Lampietro C."/>
            <person name="Louis A."/>
            <person name="Herpin A."/>
            <person name="Echchiki A."/>
            <person name="Berthelot C."/>
            <person name="Parey E."/>
            <person name="Roest-Crollius H."/>
            <person name="Braasch I."/>
            <person name="Postlethwait J."/>
            <person name="Bobe J."/>
            <person name="Montfort J."/>
            <person name="Bouchez O."/>
            <person name="Begum T."/>
            <person name="Mejri S."/>
            <person name="Adams A."/>
            <person name="Chen W.-J."/>
            <person name="Guiguen Y."/>
        </authorList>
    </citation>
    <scope>NUCLEOTIDE SEQUENCE</scope>
    <source>
        <strain evidence="2">YG-15Mar2019-1</strain>
        <tissue evidence="2">Brain</tissue>
    </source>
</reference>